<feature type="signal peptide" evidence="2">
    <location>
        <begin position="1"/>
        <end position="21"/>
    </location>
</feature>
<accession>A0A2N5ZEN8</accession>
<dbReference type="InterPro" id="IPR016047">
    <property type="entry name" value="M23ase_b-sheet_dom"/>
</dbReference>
<protein>
    <recommendedName>
        <fullName evidence="3">M23ase beta-sheet core domain-containing protein</fullName>
    </recommendedName>
</protein>
<dbReference type="Pfam" id="PF01551">
    <property type="entry name" value="Peptidase_M23"/>
    <property type="match status" value="1"/>
</dbReference>
<dbReference type="EMBL" id="PKTG01000095">
    <property type="protein sequence ID" value="PLX17129.1"/>
    <property type="molecule type" value="Genomic_DNA"/>
</dbReference>
<evidence type="ECO:0000256" key="1">
    <source>
        <dbReference type="SAM" id="Coils"/>
    </source>
</evidence>
<dbReference type="Gene3D" id="2.70.70.10">
    <property type="entry name" value="Glucose Permease (Domain IIA)"/>
    <property type="match status" value="1"/>
</dbReference>
<gene>
    <name evidence="4" type="ORF">C0601_08370</name>
</gene>
<evidence type="ECO:0000256" key="2">
    <source>
        <dbReference type="SAM" id="SignalP"/>
    </source>
</evidence>
<dbReference type="InterPro" id="IPR011055">
    <property type="entry name" value="Dup_hybrid_motif"/>
</dbReference>
<evidence type="ECO:0000313" key="4">
    <source>
        <dbReference type="EMBL" id="PLX17129.1"/>
    </source>
</evidence>
<keyword evidence="2" id="KW-0732">Signal</keyword>
<name>A0A2N5ZEN8_MUIH1</name>
<feature type="domain" description="M23ase beta-sheet core" evidence="3">
    <location>
        <begin position="293"/>
        <end position="387"/>
    </location>
</feature>
<feature type="coiled-coil region" evidence="1">
    <location>
        <begin position="161"/>
        <end position="227"/>
    </location>
</feature>
<dbReference type="PANTHER" id="PTHR21666:SF270">
    <property type="entry name" value="MUREIN HYDROLASE ACTIVATOR ENVC"/>
    <property type="match status" value="1"/>
</dbReference>
<proteinExistence type="predicted"/>
<dbReference type="GO" id="GO:0004222">
    <property type="term" value="F:metalloendopeptidase activity"/>
    <property type="evidence" value="ECO:0007669"/>
    <property type="project" value="TreeGrafter"/>
</dbReference>
<dbReference type="CDD" id="cd12797">
    <property type="entry name" value="M23_peptidase"/>
    <property type="match status" value="1"/>
</dbReference>
<dbReference type="PANTHER" id="PTHR21666">
    <property type="entry name" value="PEPTIDASE-RELATED"/>
    <property type="match status" value="1"/>
</dbReference>
<keyword evidence="1" id="KW-0175">Coiled coil</keyword>
<dbReference type="Proteomes" id="UP000234857">
    <property type="component" value="Unassembled WGS sequence"/>
</dbReference>
<sequence>MSDKRIILFTFLFLLILPSFAQDAKEDISDLELKRKQAEILLNSSKKKENEIMSRLNKIKDEEKEIKVEIEFVNKRKKEISDKLAAKTAEKNLLEDKIQKRRPVVEKYLVYIYKRKNWDYSRIFFDSLTFNQFLKKYKVMKRIIKEELVFLDSVKTDLIELRKLVAEIDSQEKELKDYSKELLSQQTKLKDLKDEKTKLLARVRSEKERLEKRYNKIEEDYKDLLSIIKKDDKKEKAVVLFDDSAKFTQKENKPEAEKENEPAPKFIWPLGRKSTIILPYGQQYNEFNTLFNNQGIDISIQPQDWVLASAPGKVAYKGEMSGLGKLIIIRHSAGYTTVYTYLEDIFVRIGQSVKAGEKLATCLIHADNPEKSVLHFEIRKNGETLNPENIITVEE</sequence>
<dbReference type="SUPFAM" id="SSF51261">
    <property type="entry name" value="Duplicated hybrid motif"/>
    <property type="match status" value="1"/>
</dbReference>
<comment type="caution">
    <text evidence="4">The sequence shown here is derived from an EMBL/GenBank/DDBJ whole genome shotgun (WGS) entry which is preliminary data.</text>
</comment>
<evidence type="ECO:0000313" key="5">
    <source>
        <dbReference type="Proteomes" id="UP000234857"/>
    </source>
</evidence>
<dbReference type="AlphaFoldDB" id="A0A2N5ZEN8"/>
<evidence type="ECO:0000259" key="3">
    <source>
        <dbReference type="Pfam" id="PF01551"/>
    </source>
</evidence>
<reference evidence="4 5" key="1">
    <citation type="submission" date="2017-11" db="EMBL/GenBank/DDBJ databases">
        <title>Genome-resolved metagenomics identifies genetic mobility, metabolic interactions, and unexpected diversity in perchlorate-reducing communities.</title>
        <authorList>
            <person name="Barnum T.P."/>
            <person name="Figueroa I.A."/>
            <person name="Carlstrom C.I."/>
            <person name="Lucas L.N."/>
            <person name="Engelbrektson A.L."/>
            <person name="Coates J.D."/>
        </authorList>
    </citation>
    <scope>NUCLEOTIDE SEQUENCE [LARGE SCALE GENOMIC DNA]</scope>
    <source>
        <strain evidence="4">BM706</strain>
    </source>
</reference>
<dbReference type="InterPro" id="IPR050570">
    <property type="entry name" value="Cell_wall_metabolism_enzyme"/>
</dbReference>
<dbReference type="Gene3D" id="6.10.250.3150">
    <property type="match status" value="1"/>
</dbReference>
<feature type="coiled-coil region" evidence="1">
    <location>
        <begin position="21"/>
        <end position="97"/>
    </location>
</feature>
<feature type="chain" id="PRO_5014743220" description="M23ase beta-sheet core domain-containing protein" evidence="2">
    <location>
        <begin position="22"/>
        <end position="395"/>
    </location>
</feature>
<organism evidence="4 5">
    <name type="scientific">Muiribacterium halophilum</name>
    <dbReference type="NCBI Taxonomy" id="2053465"/>
    <lineage>
        <taxon>Bacteria</taxon>
        <taxon>Candidatus Muiribacteriota</taxon>
        <taxon>Candidatus Muiribacteriia</taxon>
        <taxon>Candidatus Muiribacteriales</taxon>
        <taxon>Candidatus Muiribacteriaceae</taxon>
        <taxon>Candidatus Muiribacterium</taxon>
    </lineage>
</organism>